<reference evidence="1 2" key="1">
    <citation type="submission" date="2018-08" db="EMBL/GenBank/DDBJ databases">
        <title>Genomic Encyclopedia of Type Strains, Phase IV (KMG-IV): sequencing the most valuable type-strain genomes for metagenomic binning, comparative biology and taxonomic classification.</title>
        <authorList>
            <person name="Goeker M."/>
        </authorList>
    </citation>
    <scope>NUCLEOTIDE SEQUENCE [LARGE SCALE GENOMIC DNA]</scope>
    <source>
        <strain evidence="1 2">DSM 23923</strain>
    </source>
</reference>
<dbReference type="OrthoDB" id="9780625at2"/>
<dbReference type="PANTHER" id="PTHR34934:SF1">
    <property type="entry name" value="FLAVIN-DEPENDENT THYMIDYLATE SYNTHASE"/>
    <property type="match status" value="1"/>
</dbReference>
<name>A0A347ZW26_9CHLR</name>
<dbReference type="CDD" id="cd20175">
    <property type="entry name" value="ThyX"/>
    <property type="match status" value="2"/>
</dbReference>
<dbReference type="InterPro" id="IPR036098">
    <property type="entry name" value="Thymidylate_synthase_ThyX_sf"/>
</dbReference>
<keyword evidence="2" id="KW-1185">Reference proteome</keyword>
<dbReference type="GO" id="GO:0050797">
    <property type="term" value="F:thymidylate synthase (FAD) activity"/>
    <property type="evidence" value="ECO:0007669"/>
    <property type="project" value="InterPro"/>
</dbReference>
<evidence type="ECO:0000313" key="2">
    <source>
        <dbReference type="Proteomes" id="UP000256388"/>
    </source>
</evidence>
<dbReference type="GO" id="GO:0050660">
    <property type="term" value="F:flavin adenine dinucleotide binding"/>
    <property type="evidence" value="ECO:0007669"/>
    <property type="project" value="InterPro"/>
</dbReference>
<dbReference type="AlphaFoldDB" id="A0A347ZW26"/>
<dbReference type="PROSITE" id="PS51331">
    <property type="entry name" value="THYX"/>
    <property type="match status" value="2"/>
</dbReference>
<proteinExistence type="predicted"/>
<dbReference type="GO" id="GO:0006231">
    <property type="term" value="P:dTMP biosynthetic process"/>
    <property type="evidence" value="ECO:0007669"/>
    <property type="project" value="InterPro"/>
</dbReference>
<accession>A0A347ZW26</accession>
<gene>
    <name evidence="1" type="ORF">DFR64_2407</name>
</gene>
<organism evidence="1 2">
    <name type="scientific">Pelolinea submarina</name>
    <dbReference type="NCBI Taxonomy" id="913107"/>
    <lineage>
        <taxon>Bacteria</taxon>
        <taxon>Bacillati</taxon>
        <taxon>Chloroflexota</taxon>
        <taxon>Anaerolineae</taxon>
        <taxon>Anaerolineales</taxon>
        <taxon>Anaerolineaceae</taxon>
        <taxon>Pelolinea</taxon>
    </lineage>
</organism>
<dbReference type="Proteomes" id="UP000256388">
    <property type="component" value="Unassembled WGS sequence"/>
</dbReference>
<evidence type="ECO:0000313" key="1">
    <source>
        <dbReference type="EMBL" id="REG07202.1"/>
    </source>
</evidence>
<comment type="caution">
    <text evidence="1">The sequence shown here is derived from an EMBL/GenBank/DDBJ whole genome shotgun (WGS) entry which is preliminary data.</text>
</comment>
<protein>
    <submittedName>
        <fullName evidence="1">Thymidylate synthase ThyX</fullName>
    </submittedName>
</protein>
<dbReference type="GO" id="GO:0004799">
    <property type="term" value="F:thymidylate synthase activity"/>
    <property type="evidence" value="ECO:0007669"/>
    <property type="project" value="TreeGrafter"/>
</dbReference>
<dbReference type="SUPFAM" id="SSF69796">
    <property type="entry name" value="Thymidylate synthase-complementing protein Thy1"/>
    <property type="match status" value="2"/>
</dbReference>
<sequence length="475" mass="53743">MNPNRQIYLLDPKKLSPETIAVTFAKTSRSAQSFSEIAAELSDEKSADFNEKWVVGYGHSSVAEHAVLHIAVENVSRLAVECLESNRLASYTEKSSRYQIWGMDYFHIPSEFTGTAVETRYTQICQRLFSNYEKAVKVIQAYLENTCPQQENESAGAFKMRLRTTGADVCRYYLPACSLANLGMTINARALEHALCKMLSHPLEEVQRIGQDIKQVAQDNVPTLVKYAARNESMQCVSTDFNAVAQSMPLLEEPAADWLQVIQSDPHGEENILAALLLRFGEASYSQALAYVKSLSQAEKAAMAEQFLGRLGEHDIPLRELEYATFTVEMVLDQGAYFELKRHRMMTQTPQRFTARLGYAVPKLIADAGLLDSYRADMQEVISIYEELALINPEAAAYILPNAFNRRVLLCMNLRSALHFVKLRSAPNAHFAIRRAAQRLADELEIRFPLFADYFRPASSETWTSITDEYFTDYR</sequence>
<dbReference type="Pfam" id="PF02511">
    <property type="entry name" value="Thy1"/>
    <property type="match status" value="2"/>
</dbReference>
<dbReference type="EMBL" id="QUMS01000003">
    <property type="protein sequence ID" value="REG07202.1"/>
    <property type="molecule type" value="Genomic_DNA"/>
</dbReference>
<dbReference type="PANTHER" id="PTHR34934">
    <property type="entry name" value="FLAVIN-DEPENDENT THYMIDYLATE SYNTHASE"/>
    <property type="match status" value="1"/>
</dbReference>
<dbReference type="Gene3D" id="3.30.1360.170">
    <property type="match status" value="2"/>
</dbReference>
<dbReference type="GO" id="GO:0070402">
    <property type="term" value="F:NADPH binding"/>
    <property type="evidence" value="ECO:0007669"/>
    <property type="project" value="TreeGrafter"/>
</dbReference>
<dbReference type="RefSeq" id="WP_116225676.1">
    <property type="nucleotide sequence ID" value="NZ_AP018437.1"/>
</dbReference>
<dbReference type="InterPro" id="IPR003669">
    <property type="entry name" value="Thymidylate_synthase_ThyX"/>
</dbReference>